<dbReference type="STRING" id="905079.L1IJM5"/>
<evidence type="ECO:0000256" key="3">
    <source>
        <dbReference type="ARBA" id="ARBA00022650"/>
    </source>
</evidence>
<keyword evidence="3" id="KW-0641">Proline biosynthesis</keyword>
<dbReference type="Gene3D" id="2.30.130.10">
    <property type="entry name" value="PUA domain"/>
    <property type="match status" value="1"/>
</dbReference>
<evidence type="ECO:0000256" key="2">
    <source>
        <dbReference type="ARBA" id="ARBA00022605"/>
    </source>
</evidence>
<dbReference type="PANTHER" id="PTHR11063">
    <property type="entry name" value="GLUTAMATE SEMIALDEHYDE DEHYDROGENASE"/>
    <property type="match status" value="1"/>
</dbReference>
<keyword evidence="6" id="KW-0418">Kinase</keyword>
<dbReference type="InterPro" id="IPR011529">
    <property type="entry name" value="Glu_5kinase"/>
</dbReference>
<reference evidence="10" key="3">
    <citation type="submission" date="2016-03" db="UniProtKB">
        <authorList>
            <consortium name="EnsemblProtists"/>
        </authorList>
    </citation>
    <scope>IDENTIFICATION</scope>
</reference>
<dbReference type="PROSITE" id="PS50890">
    <property type="entry name" value="PUA"/>
    <property type="match status" value="1"/>
</dbReference>
<keyword evidence="1" id="KW-0963">Cytoplasm</keyword>
<dbReference type="KEGG" id="gtt:GUITHDRAFT_145723"/>
<dbReference type="AlphaFoldDB" id="L1IJM5"/>
<dbReference type="OrthoDB" id="409889at2759"/>
<keyword evidence="2" id="KW-0028">Amino-acid biosynthesis</keyword>
<dbReference type="EnsemblProtists" id="EKX36453">
    <property type="protein sequence ID" value="EKX36453"/>
    <property type="gene ID" value="GUITHDRAFT_145723"/>
</dbReference>
<dbReference type="InterPro" id="IPR005715">
    <property type="entry name" value="Glu_5kinase/COase_Synthase"/>
</dbReference>
<dbReference type="InterPro" id="IPR036974">
    <property type="entry name" value="PUA_sf"/>
</dbReference>
<accession>L1IJM5</accession>
<protein>
    <recommendedName>
        <fullName evidence="8">Aspartate/glutamate/uridylate kinase domain-containing protein</fullName>
    </recommendedName>
</protein>
<dbReference type="RefSeq" id="XP_005823433.1">
    <property type="nucleotide sequence ID" value="XM_005823376.1"/>
</dbReference>
<dbReference type="EMBL" id="JH993073">
    <property type="protein sequence ID" value="EKX36453.1"/>
    <property type="molecule type" value="Genomic_DNA"/>
</dbReference>
<evidence type="ECO:0000313" key="10">
    <source>
        <dbReference type="EnsemblProtists" id="EKX36453"/>
    </source>
</evidence>
<reference evidence="11" key="2">
    <citation type="submission" date="2012-11" db="EMBL/GenBank/DDBJ databases">
        <authorList>
            <person name="Kuo A."/>
            <person name="Curtis B.A."/>
            <person name="Tanifuji G."/>
            <person name="Burki F."/>
            <person name="Gruber A."/>
            <person name="Irimia M."/>
            <person name="Maruyama S."/>
            <person name="Arias M.C."/>
            <person name="Ball S.G."/>
            <person name="Gile G.H."/>
            <person name="Hirakawa Y."/>
            <person name="Hopkins J.F."/>
            <person name="Rensing S.A."/>
            <person name="Schmutz J."/>
            <person name="Symeonidi A."/>
            <person name="Elias M."/>
            <person name="Eveleigh R.J."/>
            <person name="Herman E.K."/>
            <person name="Klute M.J."/>
            <person name="Nakayama T."/>
            <person name="Obornik M."/>
            <person name="Reyes-Prieto A."/>
            <person name="Armbrust E.V."/>
            <person name="Aves S.J."/>
            <person name="Beiko R.G."/>
            <person name="Coutinho P."/>
            <person name="Dacks J.B."/>
            <person name="Durnford D.G."/>
            <person name="Fast N.M."/>
            <person name="Green B.R."/>
            <person name="Grisdale C."/>
            <person name="Hempe F."/>
            <person name="Henrissat B."/>
            <person name="Hoppner M.P."/>
            <person name="Ishida K.-I."/>
            <person name="Kim E."/>
            <person name="Koreny L."/>
            <person name="Kroth P.G."/>
            <person name="Liu Y."/>
            <person name="Malik S.-B."/>
            <person name="Maier U.G."/>
            <person name="McRose D."/>
            <person name="Mock T."/>
            <person name="Neilson J.A."/>
            <person name="Onodera N.T."/>
            <person name="Poole A.M."/>
            <person name="Pritham E.J."/>
            <person name="Richards T.A."/>
            <person name="Rocap G."/>
            <person name="Roy S.W."/>
            <person name="Sarai C."/>
            <person name="Schaack S."/>
            <person name="Shirato S."/>
            <person name="Slamovits C.H."/>
            <person name="Spencer D.F."/>
            <person name="Suzuki S."/>
            <person name="Worden A.Z."/>
            <person name="Zauner S."/>
            <person name="Barry K."/>
            <person name="Bell C."/>
            <person name="Bharti A.K."/>
            <person name="Crow J.A."/>
            <person name="Grimwood J."/>
            <person name="Kramer R."/>
            <person name="Lindquist E."/>
            <person name="Lucas S."/>
            <person name="Salamov A."/>
            <person name="McFadden G.I."/>
            <person name="Lane C.E."/>
            <person name="Keeling P.J."/>
            <person name="Gray M.W."/>
            <person name="Grigoriev I.V."/>
            <person name="Archibald J.M."/>
        </authorList>
    </citation>
    <scope>NUCLEOTIDE SEQUENCE</scope>
    <source>
        <strain evidence="11">CCMP2712</strain>
    </source>
</reference>
<evidence type="ECO:0000313" key="11">
    <source>
        <dbReference type="Proteomes" id="UP000011087"/>
    </source>
</evidence>
<dbReference type="GO" id="GO:0004349">
    <property type="term" value="F:glutamate 5-kinase activity"/>
    <property type="evidence" value="ECO:0007669"/>
    <property type="project" value="InterPro"/>
</dbReference>
<feature type="domain" description="Aspartate/glutamate/uridylate kinase" evidence="8">
    <location>
        <begin position="37"/>
        <end position="268"/>
    </location>
</feature>
<dbReference type="FunFam" id="3.40.1160.10:FF:000006">
    <property type="entry name" value="Glutamate 5-kinase"/>
    <property type="match status" value="1"/>
</dbReference>
<dbReference type="GO" id="GO:0008652">
    <property type="term" value="P:amino acid biosynthetic process"/>
    <property type="evidence" value="ECO:0007669"/>
    <property type="project" value="UniProtKB-KW"/>
</dbReference>
<dbReference type="GO" id="GO:0003723">
    <property type="term" value="F:RNA binding"/>
    <property type="evidence" value="ECO:0007669"/>
    <property type="project" value="InterPro"/>
</dbReference>
<evidence type="ECO:0000256" key="6">
    <source>
        <dbReference type="ARBA" id="ARBA00022777"/>
    </source>
</evidence>
<dbReference type="Pfam" id="PF00696">
    <property type="entry name" value="AA_kinase"/>
    <property type="match status" value="1"/>
</dbReference>
<evidence type="ECO:0000256" key="1">
    <source>
        <dbReference type="ARBA" id="ARBA00022490"/>
    </source>
</evidence>
<proteinExistence type="inferred from homology"/>
<dbReference type="HAMAP" id="MF_00456">
    <property type="entry name" value="ProB"/>
    <property type="match status" value="1"/>
</dbReference>
<keyword evidence="4" id="KW-0808">Transferase</keyword>
<dbReference type="eggNOG" id="KOG1154">
    <property type="taxonomic scope" value="Eukaryota"/>
</dbReference>
<name>L1IJM5_GUITC</name>
<dbReference type="PRINTS" id="PR00474">
    <property type="entry name" value="GLU5KINASE"/>
</dbReference>
<dbReference type="OMA" id="NEDHIDP"/>
<dbReference type="InterPro" id="IPR019797">
    <property type="entry name" value="Glutamate_5-kinase_CS"/>
</dbReference>
<evidence type="ECO:0000256" key="5">
    <source>
        <dbReference type="ARBA" id="ARBA00022741"/>
    </source>
</evidence>
<sequence>MRTRETDKTERGRGEVEDSSYDQICYFVSTQKLKDAKRVVVKVGTAVVANSDGTMSLSRMGALVEKLRELKLQGREVLLVSSGAMGLGRQSLGLSKEVVEGNPDNIIDRQACAAAGQELLMSMYHMMFSRLDVRCAQVLITQEDFVSRQRYMHLTDTLDKLTSLGTIPIINENDVVTGGARGEQVFSDNDKLSAILAAGADADGLALLTDVEAVFTKPPGEPGAERIKIYKEADTVEIGAKSGMGRGGMAAKITAARVAARGGVATCIASGYDLENITKVFGGLDVGTYFEPDTRPNKRQRWLTLATECVGKLIVGAKFREALEVPDKRGTDPTLYVSDLIGVSGSFPVRSVISLIDEDGHEFARGITQKKSAEIKDALPTSAGKQHSTFTTVHVVIQPSDILLLG</sequence>
<dbReference type="NCBIfam" id="TIGR01027">
    <property type="entry name" value="proB"/>
    <property type="match status" value="1"/>
</dbReference>
<keyword evidence="7" id="KW-0067">ATP-binding</keyword>
<dbReference type="GO" id="GO:0004350">
    <property type="term" value="F:glutamate-5-semialdehyde dehydrogenase activity"/>
    <property type="evidence" value="ECO:0007669"/>
    <property type="project" value="TreeGrafter"/>
</dbReference>
<dbReference type="PIRSF" id="PIRSF000729">
    <property type="entry name" value="GK"/>
    <property type="match status" value="1"/>
</dbReference>
<dbReference type="Proteomes" id="UP000011087">
    <property type="component" value="Unassembled WGS sequence"/>
</dbReference>
<evidence type="ECO:0000256" key="7">
    <source>
        <dbReference type="ARBA" id="ARBA00022840"/>
    </source>
</evidence>
<dbReference type="HOGENOM" id="CLU_025400_2_0_1"/>
<dbReference type="GeneID" id="17293190"/>
<dbReference type="InterPro" id="IPR036393">
    <property type="entry name" value="AceGlu_kinase-like_sf"/>
</dbReference>
<evidence type="ECO:0000313" key="9">
    <source>
        <dbReference type="EMBL" id="EKX36453.1"/>
    </source>
</evidence>
<keyword evidence="11" id="KW-1185">Reference proteome</keyword>
<evidence type="ECO:0000259" key="8">
    <source>
        <dbReference type="Pfam" id="PF00696"/>
    </source>
</evidence>
<dbReference type="InterPro" id="IPR001057">
    <property type="entry name" value="Glu/AcGlu_kinase"/>
</dbReference>
<dbReference type="PANTHER" id="PTHR11063:SF8">
    <property type="entry name" value="DELTA-1-PYRROLINE-5-CARBOXYLATE SYNTHASE"/>
    <property type="match status" value="1"/>
</dbReference>
<organism evidence="9">
    <name type="scientific">Guillardia theta (strain CCMP2712)</name>
    <name type="common">Cryptophyte</name>
    <dbReference type="NCBI Taxonomy" id="905079"/>
    <lineage>
        <taxon>Eukaryota</taxon>
        <taxon>Cryptophyceae</taxon>
        <taxon>Pyrenomonadales</taxon>
        <taxon>Geminigeraceae</taxon>
        <taxon>Guillardia</taxon>
    </lineage>
</organism>
<keyword evidence="5" id="KW-0547">Nucleotide-binding</keyword>
<dbReference type="InterPro" id="IPR001048">
    <property type="entry name" value="Asp/Glu/Uridylate_kinase"/>
</dbReference>
<dbReference type="PROSITE" id="PS00902">
    <property type="entry name" value="GLUTAMATE_5_KINASE"/>
    <property type="match status" value="1"/>
</dbReference>
<evidence type="ECO:0000256" key="4">
    <source>
        <dbReference type="ARBA" id="ARBA00022679"/>
    </source>
</evidence>
<dbReference type="GO" id="GO:0005737">
    <property type="term" value="C:cytoplasm"/>
    <property type="evidence" value="ECO:0007669"/>
    <property type="project" value="InterPro"/>
</dbReference>
<gene>
    <name evidence="9" type="ORF">GUITHDRAFT_145723</name>
</gene>
<dbReference type="GO" id="GO:0005524">
    <property type="term" value="F:ATP binding"/>
    <property type="evidence" value="ECO:0007669"/>
    <property type="project" value="UniProtKB-KW"/>
</dbReference>
<reference evidence="9 11" key="1">
    <citation type="journal article" date="2012" name="Nature">
        <title>Algal genomes reveal evolutionary mosaicism and the fate of nucleomorphs.</title>
        <authorList>
            <consortium name="DOE Joint Genome Institute"/>
            <person name="Curtis B.A."/>
            <person name="Tanifuji G."/>
            <person name="Burki F."/>
            <person name="Gruber A."/>
            <person name="Irimia M."/>
            <person name="Maruyama S."/>
            <person name="Arias M.C."/>
            <person name="Ball S.G."/>
            <person name="Gile G.H."/>
            <person name="Hirakawa Y."/>
            <person name="Hopkins J.F."/>
            <person name="Kuo A."/>
            <person name="Rensing S.A."/>
            <person name="Schmutz J."/>
            <person name="Symeonidi A."/>
            <person name="Elias M."/>
            <person name="Eveleigh R.J."/>
            <person name="Herman E.K."/>
            <person name="Klute M.J."/>
            <person name="Nakayama T."/>
            <person name="Obornik M."/>
            <person name="Reyes-Prieto A."/>
            <person name="Armbrust E.V."/>
            <person name="Aves S.J."/>
            <person name="Beiko R.G."/>
            <person name="Coutinho P."/>
            <person name="Dacks J.B."/>
            <person name="Durnford D.G."/>
            <person name="Fast N.M."/>
            <person name="Green B.R."/>
            <person name="Grisdale C.J."/>
            <person name="Hempel F."/>
            <person name="Henrissat B."/>
            <person name="Hoppner M.P."/>
            <person name="Ishida K."/>
            <person name="Kim E."/>
            <person name="Koreny L."/>
            <person name="Kroth P.G."/>
            <person name="Liu Y."/>
            <person name="Malik S.B."/>
            <person name="Maier U.G."/>
            <person name="McRose D."/>
            <person name="Mock T."/>
            <person name="Neilson J.A."/>
            <person name="Onodera N.T."/>
            <person name="Poole A.M."/>
            <person name="Pritham E.J."/>
            <person name="Richards T.A."/>
            <person name="Rocap G."/>
            <person name="Roy S.W."/>
            <person name="Sarai C."/>
            <person name="Schaack S."/>
            <person name="Shirato S."/>
            <person name="Slamovits C.H."/>
            <person name="Spencer D.F."/>
            <person name="Suzuki S."/>
            <person name="Worden A.Z."/>
            <person name="Zauner S."/>
            <person name="Barry K."/>
            <person name="Bell C."/>
            <person name="Bharti A.K."/>
            <person name="Crow J.A."/>
            <person name="Grimwood J."/>
            <person name="Kramer R."/>
            <person name="Lindquist E."/>
            <person name="Lucas S."/>
            <person name="Salamov A."/>
            <person name="McFadden G.I."/>
            <person name="Lane C.E."/>
            <person name="Keeling P.J."/>
            <person name="Gray M.W."/>
            <person name="Grigoriev I.V."/>
            <person name="Archibald J.M."/>
        </authorList>
    </citation>
    <scope>NUCLEOTIDE SEQUENCE</scope>
    <source>
        <strain evidence="9 11">CCMP2712</strain>
    </source>
</reference>
<dbReference type="CDD" id="cd21157">
    <property type="entry name" value="PUA_G5K"/>
    <property type="match status" value="1"/>
</dbReference>
<dbReference type="Gene3D" id="3.40.1160.10">
    <property type="entry name" value="Acetylglutamate kinase-like"/>
    <property type="match status" value="1"/>
</dbReference>
<dbReference type="SUPFAM" id="SSF53633">
    <property type="entry name" value="Carbamate kinase-like"/>
    <property type="match status" value="1"/>
</dbReference>
<dbReference type="PaxDb" id="55529-EKX36453"/>